<reference evidence="12 13" key="1">
    <citation type="submission" date="2024-10" db="EMBL/GenBank/DDBJ databases">
        <title>Updated reference genomes for cyclostephanoid diatoms.</title>
        <authorList>
            <person name="Roberts W.R."/>
            <person name="Alverson A.J."/>
        </authorList>
    </citation>
    <scope>NUCLEOTIDE SEQUENCE [LARGE SCALE GENOMIC DNA]</scope>
    <source>
        <strain evidence="12 13">AJA232-27</strain>
    </source>
</reference>
<keyword evidence="5 7" id="KW-0067">ATP-binding</keyword>
<proteinExistence type="inferred from homology"/>
<dbReference type="Gene3D" id="3.40.50.300">
    <property type="entry name" value="P-loop containing nucleotide triphosphate hydrolases"/>
    <property type="match status" value="2"/>
</dbReference>
<dbReference type="AlphaFoldDB" id="A0ABD3M7N4"/>
<evidence type="ECO:0000256" key="7">
    <source>
        <dbReference type="RuleBase" id="RU000492"/>
    </source>
</evidence>
<dbReference type="SMART" id="SM00490">
    <property type="entry name" value="HELICc"/>
    <property type="match status" value="1"/>
</dbReference>
<evidence type="ECO:0000256" key="4">
    <source>
        <dbReference type="ARBA" id="ARBA00022806"/>
    </source>
</evidence>
<name>A0ABD3M7N4_9STRA</name>
<dbReference type="PROSITE" id="PS00039">
    <property type="entry name" value="DEAD_ATP_HELICASE"/>
    <property type="match status" value="1"/>
</dbReference>
<dbReference type="PROSITE" id="PS51194">
    <property type="entry name" value="HELICASE_CTER"/>
    <property type="match status" value="1"/>
</dbReference>
<dbReference type="InterPro" id="IPR027417">
    <property type="entry name" value="P-loop_NTPase"/>
</dbReference>
<dbReference type="InterPro" id="IPR011545">
    <property type="entry name" value="DEAD/DEAH_box_helicase_dom"/>
</dbReference>
<organism evidence="12 13">
    <name type="scientific">Discostella pseudostelligera</name>
    <dbReference type="NCBI Taxonomy" id="259834"/>
    <lineage>
        <taxon>Eukaryota</taxon>
        <taxon>Sar</taxon>
        <taxon>Stramenopiles</taxon>
        <taxon>Ochrophyta</taxon>
        <taxon>Bacillariophyta</taxon>
        <taxon>Coscinodiscophyceae</taxon>
        <taxon>Thalassiosirophycidae</taxon>
        <taxon>Stephanodiscales</taxon>
        <taxon>Stephanodiscaceae</taxon>
        <taxon>Discostella</taxon>
    </lineage>
</organism>
<accession>A0ABD3M7N4</accession>
<gene>
    <name evidence="12" type="ORF">ACHAWU_006614</name>
</gene>
<dbReference type="EC" id="3.6.4.13" evidence="1"/>
<comment type="caution">
    <text evidence="12">The sequence shown here is derived from an EMBL/GenBank/DDBJ whole genome shotgun (WGS) entry which is preliminary data.</text>
</comment>
<evidence type="ECO:0000256" key="6">
    <source>
        <dbReference type="PROSITE-ProRule" id="PRU00552"/>
    </source>
</evidence>
<dbReference type="SMART" id="SM00487">
    <property type="entry name" value="DEXDc"/>
    <property type="match status" value="1"/>
</dbReference>
<evidence type="ECO:0000259" key="9">
    <source>
        <dbReference type="PROSITE" id="PS51192"/>
    </source>
</evidence>
<dbReference type="GO" id="GO:0003724">
    <property type="term" value="F:RNA helicase activity"/>
    <property type="evidence" value="ECO:0007669"/>
    <property type="project" value="UniProtKB-EC"/>
</dbReference>
<protein>
    <recommendedName>
        <fullName evidence="1">RNA helicase</fullName>
        <ecNumber evidence="1">3.6.4.13</ecNumber>
    </recommendedName>
</protein>
<dbReference type="InterPro" id="IPR001650">
    <property type="entry name" value="Helicase_C-like"/>
</dbReference>
<dbReference type="InterPro" id="IPR014014">
    <property type="entry name" value="RNA_helicase_DEAD_Q_motif"/>
</dbReference>
<dbReference type="Pfam" id="PF00270">
    <property type="entry name" value="DEAD"/>
    <property type="match status" value="1"/>
</dbReference>
<feature type="region of interest" description="Disordered" evidence="8">
    <location>
        <begin position="66"/>
        <end position="126"/>
    </location>
</feature>
<dbReference type="SUPFAM" id="SSF52540">
    <property type="entry name" value="P-loop containing nucleoside triphosphate hydrolases"/>
    <property type="match status" value="2"/>
</dbReference>
<evidence type="ECO:0000256" key="2">
    <source>
        <dbReference type="ARBA" id="ARBA00022741"/>
    </source>
</evidence>
<dbReference type="InterPro" id="IPR000629">
    <property type="entry name" value="RNA-helicase_DEAD-box_CS"/>
</dbReference>
<feature type="domain" description="DEAD-box RNA helicase Q" evidence="11">
    <location>
        <begin position="345"/>
        <end position="373"/>
    </location>
</feature>
<dbReference type="PROSITE" id="PS51192">
    <property type="entry name" value="HELICASE_ATP_BIND_1"/>
    <property type="match status" value="1"/>
</dbReference>
<feature type="short sequence motif" description="Q motif" evidence="6">
    <location>
        <begin position="345"/>
        <end position="373"/>
    </location>
</feature>
<dbReference type="GO" id="GO:0005524">
    <property type="term" value="F:ATP binding"/>
    <property type="evidence" value="ECO:0007669"/>
    <property type="project" value="UniProtKB-KW"/>
</dbReference>
<dbReference type="EMBL" id="JALLBG020000194">
    <property type="protein sequence ID" value="KAL3760066.1"/>
    <property type="molecule type" value="Genomic_DNA"/>
</dbReference>
<keyword evidence="3 7" id="KW-0378">Hydrolase</keyword>
<keyword evidence="13" id="KW-1185">Reference proteome</keyword>
<comment type="similarity">
    <text evidence="7">Belongs to the DEAD box helicase family.</text>
</comment>
<evidence type="ECO:0000313" key="13">
    <source>
        <dbReference type="Proteomes" id="UP001530293"/>
    </source>
</evidence>
<dbReference type="PANTHER" id="PTHR47958">
    <property type="entry name" value="ATP-DEPENDENT RNA HELICASE DBP3"/>
    <property type="match status" value="1"/>
</dbReference>
<evidence type="ECO:0000259" key="10">
    <source>
        <dbReference type="PROSITE" id="PS51194"/>
    </source>
</evidence>
<keyword evidence="4 7" id="KW-0347">Helicase</keyword>
<feature type="region of interest" description="Disordered" evidence="8">
    <location>
        <begin position="768"/>
        <end position="793"/>
    </location>
</feature>
<feature type="domain" description="Helicase ATP-binding" evidence="9">
    <location>
        <begin position="376"/>
        <end position="553"/>
    </location>
</feature>
<dbReference type="Proteomes" id="UP001530293">
    <property type="component" value="Unassembled WGS sequence"/>
</dbReference>
<keyword evidence="2 7" id="KW-0547">Nucleotide-binding</keyword>
<evidence type="ECO:0000256" key="1">
    <source>
        <dbReference type="ARBA" id="ARBA00012552"/>
    </source>
</evidence>
<feature type="compositionally biased region" description="Acidic residues" evidence="8">
    <location>
        <begin position="117"/>
        <end position="126"/>
    </location>
</feature>
<evidence type="ECO:0000256" key="5">
    <source>
        <dbReference type="ARBA" id="ARBA00022840"/>
    </source>
</evidence>
<dbReference type="Pfam" id="PF00271">
    <property type="entry name" value="Helicase_C"/>
    <property type="match status" value="1"/>
</dbReference>
<evidence type="ECO:0000259" key="11">
    <source>
        <dbReference type="PROSITE" id="PS51195"/>
    </source>
</evidence>
<evidence type="ECO:0000256" key="3">
    <source>
        <dbReference type="ARBA" id="ARBA00022801"/>
    </source>
</evidence>
<sequence>MSKYDAVVNRPLLMKEIMAGLLLIPIYSNATCNMKVNVQWGIWRTFWVNQLHFPLAAACRCVPLPPTTDHRPPKLAGKEPTPPTTEACRQEPTPPTMGLFDESDSDNDAAKNSAGGYDDDEEEEEDPLDAYMNSLEAAKTKTDNAGAGGGGGRLDVDAEDEATSHWEVAGVGPARGSSTSSSMLLEKYDDKKTPAATTTAKTAWEKSAAEAQSGMSNTFVRAGSGLGEGGVGNKKHDANNDAIADDEADTDDDDMHNITKLHKAKEEEHLQMLHQEVDPLERIDHKLIQYDAFERVFYHPTNTPAGHAWRKEHDVVCTPSHFDPILGFGELGGGGGSGSDGDSGRESSSAVFPEELLRAIAQSGYDSPTLVQSQTLSVALSGHDALITASTGSGKTLAYIWPMIVHINDQPHIQPGIDGPIGVVLTPTRELAKQVYTYAKSFIVCIGGKAVEVSGGNRGTWELTKVLKLGCEIVVGSPGRLIDMVKKKGTNLRRVTFLVLDEADKMLDMGFEKQVNSILENIRPDRQTLLLSATFGKRVEKVARSWLRNPVRVAIGRTGASSEHVDSHVMILPSHSAKVQWLMEMIPILVPLGRCLIFVATRAECDNISSLIRNSSSLSDGEDGTSTTIVSIHGDKDQRDRNLAISQFKKNVRAILIATDVAARGLDIADVSVVVNFDAAKNMDAHVHRVGRAGRLRKESSDGSGGQFQRGVAYTLLTEKNANFAASLADAFDREGREVSQELAALCNKSNRFGGGRVKHSKVGLGFEESAGTSSHYGPSASDQPARKRNRWS</sequence>
<dbReference type="GO" id="GO:0016787">
    <property type="term" value="F:hydrolase activity"/>
    <property type="evidence" value="ECO:0007669"/>
    <property type="project" value="UniProtKB-KW"/>
</dbReference>
<evidence type="ECO:0000313" key="12">
    <source>
        <dbReference type="EMBL" id="KAL3760066.1"/>
    </source>
</evidence>
<evidence type="ECO:0000256" key="8">
    <source>
        <dbReference type="SAM" id="MobiDB-lite"/>
    </source>
</evidence>
<dbReference type="PROSITE" id="PS51195">
    <property type="entry name" value="Q_MOTIF"/>
    <property type="match status" value="1"/>
</dbReference>
<feature type="domain" description="Helicase C-terminal" evidence="10">
    <location>
        <begin position="584"/>
        <end position="747"/>
    </location>
</feature>
<dbReference type="CDD" id="cd18787">
    <property type="entry name" value="SF2_C_DEAD"/>
    <property type="match status" value="1"/>
</dbReference>
<dbReference type="InterPro" id="IPR014001">
    <property type="entry name" value="Helicase_ATP-bd"/>
</dbReference>
<feature type="compositionally biased region" description="Polar residues" evidence="8">
    <location>
        <begin position="771"/>
        <end position="783"/>
    </location>
</feature>